<organism evidence="2 3">
    <name type="scientific">Rhizobium leguminosarum bv. trifolii (strain WSM2304)</name>
    <dbReference type="NCBI Taxonomy" id="395492"/>
    <lineage>
        <taxon>Bacteria</taxon>
        <taxon>Pseudomonadati</taxon>
        <taxon>Pseudomonadota</taxon>
        <taxon>Alphaproteobacteria</taxon>
        <taxon>Hyphomicrobiales</taxon>
        <taxon>Rhizobiaceae</taxon>
        <taxon>Rhizobium/Agrobacterium group</taxon>
        <taxon>Rhizobium</taxon>
    </lineage>
</organism>
<reference evidence="2 3" key="1">
    <citation type="journal article" date="2010" name="Stand. Genomic Sci.">
        <title>Complete genome sequence of Rhizobium leguminosarum bv trifolii strain WSM2304, an effective microsymbiont of the South American clover Trifolium polymorphum.</title>
        <authorList>
            <person name="Reeve W."/>
            <person name="O'Hara G."/>
            <person name="Chain P."/>
            <person name="Ardley J."/>
            <person name="Brau L."/>
            <person name="Nandesena K."/>
            <person name="Tiwari R."/>
            <person name="Malfatti S."/>
            <person name="Kiss H."/>
            <person name="Lapidus A."/>
            <person name="Copeland A."/>
            <person name="Nolan M."/>
            <person name="Land M."/>
            <person name="Ivanova N."/>
            <person name="Mavromatis K."/>
            <person name="Markowitz V."/>
            <person name="Kyrpides N."/>
            <person name="Melino V."/>
            <person name="Denton M."/>
            <person name="Yates R."/>
            <person name="Howieson J."/>
        </authorList>
    </citation>
    <scope>NUCLEOTIDE SEQUENCE [LARGE SCALE GENOMIC DNA]</scope>
    <source>
        <strain evidence="2 3">WSM2304</strain>
    </source>
</reference>
<dbReference type="EMBL" id="CP001195">
    <property type="protein sequence ID" value="ACI59652.1"/>
    <property type="molecule type" value="Genomic_DNA"/>
</dbReference>
<dbReference type="PROSITE" id="PS00061">
    <property type="entry name" value="ADH_SHORT"/>
    <property type="match status" value="1"/>
</dbReference>
<proteinExistence type="inferred from homology"/>
<protein>
    <submittedName>
        <fullName evidence="2">Short-chain dehydrogenase/reductase SDR</fullName>
    </submittedName>
</protein>
<keyword evidence="3" id="KW-1185">Reference proteome</keyword>
<dbReference type="FunFam" id="3.40.50.720:FF:000084">
    <property type="entry name" value="Short-chain dehydrogenase reductase"/>
    <property type="match status" value="1"/>
</dbReference>
<dbReference type="NCBIfam" id="NF005559">
    <property type="entry name" value="PRK07231.1"/>
    <property type="match status" value="1"/>
</dbReference>
<dbReference type="InterPro" id="IPR036291">
    <property type="entry name" value="NAD(P)-bd_dom_sf"/>
</dbReference>
<accession>A0ABF7QZP0</accession>
<evidence type="ECO:0000256" key="1">
    <source>
        <dbReference type="ARBA" id="ARBA00006484"/>
    </source>
</evidence>
<evidence type="ECO:0000313" key="2">
    <source>
        <dbReference type="EMBL" id="ACI59652.1"/>
    </source>
</evidence>
<dbReference type="SUPFAM" id="SSF51735">
    <property type="entry name" value="NAD(P)-binding Rossmann-fold domains"/>
    <property type="match status" value="1"/>
</dbReference>
<dbReference type="InterPro" id="IPR002347">
    <property type="entry name" value="SDR_fam"/>
</dbReference>
<dbReference type="PRINTS" id="PR00080">
    <property type="entry name" value="SDRFAMILY"/>
</dbReference>
<dbReference type="AlphaFoldDB" id="A0ABF7QZP0"/>
<dbReference type="Pfam" id="PF13561">
    <property type="entry name" value="adh_short_C2"/>
    <property type="match status" value="1"/>
</dbReference>
<dbReference type="CDD" id="cd05233">
    <property type="entry name" value="SDR_c"/>
    <property type="match status" value="1"/>
</dbReference>
<comment type="similarity">
    <text evidence="1">Belongs to the short-chain dehydrogenases/reductases (SDR) family.</text>
</comment>
<dbReference type="RefSeq" id="WP_012559918.1">
    <property type="nucleotide sequence ID" value="NC_011370.1"/>
</dbReference>
<gene>
    <name evidence="2" type="ordered locus">Rleg2_6280</name>
</gene>
<dbReference type="Proteomes" id="UP000008330">
    <property type="component" value="Plasmid pRLG203"/>
</dbReference>
<geneLocation type="plasmid" evidence="2 3">
    <name>pRLG203</name>
</geneLocation>
<name>A0ABF7QZP0_RHILW</name>
<keyword evidence="2" id="KW-0614">Plasmid</keyword>
<dbReference type="KEGG" id="rlt:Rleg2_6280"/>
<dbReference type="Gene3D" id="3.40.50.720">
    <property type="entry name" value="NAD(P)-binding Rossmann-like Domain"/>
    <property type="match status" value="1"/>
</dbReference>
<dbReference type="InterPro" id="IPR020904">
    <property type="entry name" value="Sc_DH/Rdtase_CS"/>
</dbReference>
<evidence type="ECO:0000313" key="3">
    <source>
        <dbReference type="Proteomes" id="UP000008330"/>
    </source>
</evidence>
<dbReference type="PANTHER" id="PTHR42760">
    <property type="entry name" value="SHORT-CHAIN DEHYDROGENASES/REDUCTASES FAMILY MEMBER"/>
    <property type="match status" value="1"/>
</dbReference>
<dbReference type="PRINTS" id="PR00081">
    <property type="entry name" value="GDHRDH"/>
</dbReference>
<sequence length="262" mass="27441">MRAVDTEGNRILEGKVAVITGGGRGMGKEIAITFAKAGAIVAVCDLALANLAEVENEIKAIGGVCLSLTADISRKADVEKIMGEIHTKFNKIDILINNAGICISSPLLEVSVEEWDANMNVNLKGAFLCLQGAARYMVEQKSGKIVNISSICGRGAVSEGVAYSASKAGVIQMTCNAAAELGAYNINVNSIAPGFVATPLVREGKTEEEYAAMIAEFSKPTVLGKTGLPKDIANTALFLVSEEAAYISGQTIPVDGGRKNRM</sequence>